<evidence type="ECO:0000256" key="1">
    <source>
        <dbReference type="SAM" id="SignalP"/>
    </source>
</evidence>
<evidence type="ECO:0000313" key="2">
    <source>
        <dbReference type="EMBL" id="CAD7247330.1"/>
    </source>
</evidence>
<feature type="chain" id="PRO_5036209201" evidence="1">
    <location>
        <begin position="24"/>
        <end position="103"/>
    </location>
</feature>
<evidence type="ECO:0000313" key="3">
    <source>
        <dbReference type="Proteomes" id="UP000677054"/>
    </source>
</evidence>
<accession>A0A7R8XGH8</accession>
<feature type="signal peptide" evidence="1">
    <location>
        <begin position="1"/>
        <end position="23"/>
    </location>
</feature>
<dbReference type="Proteomes" id="UP000677054">
    <property type="component" value="Unassembled WGS sequence"/>
</dbReference>
<gene>
    <name evidence="2" type="ORF">DSTB1V02_LOCUS7164</name>
</gene>
<dbReference type="AlphaFoldDB" id="A0A7R8XGH8"/>
<keyword evidence="1" id="KW-0732">Signal</keyword>
<protein>
    <submittedName>
        <fullName evidence="2">Uncharacterized protein</fullName>
    </submittedName>
</protein>
<keyword evidence="3" id="KW-1185">Reference proteome</keyword>
<proteinExistence type="predicted"/>
<organism evidence="2">
    <name type="scientific">Darwinula stevensoni</name>
    <dbReference type="NCBI Taxonomy" id="69355"/>
    <lineage>
        <taxon>Eukaryota</taxon>
        <taxon>Metazoa</taxon>
        <taxon>Ecdysozoa</taxon>
        <taxon>Arthropoda</taxon>
        <taxon>Crustacea</taxon>
        <taxon>Oligostraca</taxon>
        <taxon>Ostracoda</taxon>
        <taxon>Podocopa</taxon>
        <taxon>Podocopida</taxon>
        <taxon>Darwinulocopina</taxon>
        <taxon>Darwinuloidea</taxon>
        <taxon>Darwinulidae</taxon>
        <taxon>Darwinula</taxon>
    </lineage>
</organism>
<dbReference type="EMBL" id="CAJPEV010001422">
    <property type="protein sequence ID" value="CAG0892552.1"/>
    <property type="molecule type" value="Genomic_DNA"/>
</dbReference>
<reference evidence="2" key="1">
    <citation type="submission" date="2020-11" db="EMBL/GenBank/DDBJ databases">
        <authorList>
            <person name="Tran Van P."/>
        </authorList>
    </citation>
    <scope>NUCLEOTIDE SEQUENCE</scope>
</reference>
<sequence>MAQQMMMAALLFCSLGVLEYCRSEPQIAPQFRTIREIRRPEQFQELLKGLLDEIALRQKPRFGKRGNLGSDFAVEPMDLEESRIPLPLYRTILSRKLYDDLQD</sequence>
<name>A0A7R8XGH8_9CRUS</name>
<dbReference type="EMBL" id="LR900939">
    <property type="protein sequence ID" value="CAD7247330.1"/>
    <property type="molecule type" value="Genomic_DNA"/>
</dbReference>